<dbReference type="PANTHER" id="PTHR36766:SF70">
    <property type="entry name" value="DISEASE RESISTANCE PROTEIN RGA4"/>
    <property type="match status" value="1"/>
</dbReference>
<protein>
    <recommendedName>
        <fullName evidence="1">NB-ARC domain-containing protein</fullName>
    </recommendedName>
</protein>
<dbReference type="OrthoDB" id="986436at2759"/>
<feature type="domain" description="NB-ARC" evidence="1">
    <location>
        <begin position="103"/>
        <end position="172"/>
    </location>
</feature>
<dbReference type="EMBL" id="JAGYWB010000012">
    <property type="protein sequence ID" value="KAI0502325.1"/>
    <property type="molecule type" value="Genomic_DNA"/>
</dbReference>
<name>A0A8T3B6Y7_DENNO</name>
<dbReference type="InterPro" id="IPR002182">
    <property type="entry name" value="NB-ARC"/>
</dbReference>
<keyword evidence="3" id="KW-1185">Reference proteome</keyword>
<proteinExistence type="predicted"/>
<organism evidence="2 3">
    <name type="scientific">Dendrobium nobile</name>
    <name type="common">Orchid</name>
    <dbReference type="NCBI Taxonomy" id="94219"/>
    <lineage>
        <taxon>Eukaryota</taxon>
        <taxon>Viridiplantae</taxon>
        <taxon>Streptophyta</taxon>
        <taxon>Embryophyta</taxon>
        <taxon>Tracheophyta</taxon>
        <taxon>Spermatophyta</taxon>
        <taxon>Magnoliopsida</taxon>
        <taxon>Liliopsida</taxon>
        <taxon>Asparagales</taxon>
        <taxon>Orchidaceae</taxon>
        <taxon>Epidendroideae</taxon>
        <taxon>Malaxideae</taxon>
        <taxon>Dendrobiinae</taxon>
        <taxon>Dendrobium</taxon>
    </lineage>
</organism>
<dbReference type="Pfam" id="PF00931">
    <property type="entry name" value="NB-ARC"/>
    <property type="match status" value="1"/>
</dbReference>
<dbReference type="SUPFAM" id="SSF52540">
    <property type="entry name" value="P-loop containing nucleoside triphosphate hydrolases"/>
    <property type="match status" value="1"/>
</dbReference>
<gene>
    <name evidence="2" type="ORF">KFK09_017272</name>
</gene>
<reference evidence="2" key="1">
    <citation type="journal article" date="2022" name="Front. Genet.">
        <title>Chromosome-Scale Assembly of the Dendrobium nobile Genome Provides Insights Into the Molecular Mechanism of the Biosynthesis of the Medicinal Active Ingredient of Dendrobium.</title>
        <authorList>
            <person name="Xu Q."/>
            <person name="Niu S.-C."/>
            <person name="Li K.-L."/>
            <person name="Zheng P.-J."/>
            <person name="Zhang X.-J."/>
            <person name="Jia Y."/>
            <person name="Liu Y."/>
            <person name="Niu Y.-X."/>
            <person name="Yu L.-H."/>
            <person name="Chen D.-F."/>
            <person name="Zhang G.-Q."/>
        </authorList>
    </citation>
    <scope>NUCLEOTIDE SEQUENCE</scope>
    <source>
        <tissue evidence="2">Leaf</tissue>
    </source>
</reference>
<accession>A0A8T3B6Y7</accession>
<dbReference type="PANTHER" id="PTHR36766">
    <property type="entry name" value="PLANT BROAD-SPECTRUM MILDEW RESISTANCE PROTEIN RPW8"/>
    <property type="match status" value="1"/>
</dbReference>
<dbReference type="AlphaFoldDB" id="A0A8T3B6Y7"/>
<evidence type="ECO:0000313" key="3">
    <source>
        <dbReference type="Proteomes" id="UP000829196"/>
    </source>
</evidence>
<dbReference type="Proteomes" id="UP000829196">
    <property type="component" value="Unassembled WGS sequence"/>
</dbReference>
<dbReference type="Gene3D" id="3.40.50.300">
    <property type="entry name" value="P-loop containing nucleotide triphosphate hydrolases"/>
    <property type="match status" value="1"/>
</dbReference>
<evidence type="ECO:0000313" key="2">
    <source>
        <dbReference type="EMBL" id="KAI0502325.1"/>
    </source>
</evidence>
<dbReference type="InterPro" id="IPR027417">
    <property type="entry name" value="P-loop_NTPase"/>
</dbReference>
<comment type="caution">
    <text evidence="2">The sequence shown here is derived from an EMBL/GenBank/DDBJ whole genome shotgun (WGS) entry which is preliminary data.</text>
</comment>
<evidence type="ECO:0000259" key="1">
    <source>
        <dbReference type="Pfam" id="PF00931"/>
    </source>
</evidence>
<dbReference type="GO" id="GO:0043531">
    <property type="term" value="F:ADP binding"/>
    <property type="evidence" value="ECO:0007669"/>
    <property type="project" value="InterPro"/>
</dbReference>
<sequence length="184" mass="20920">MAQLFDGPIMAKIINTCCHGAIVSMAQLFDGPIMDEVVQKLDKLSAAVATFLHLVKDAKQEHQEQQLELYRARETGSLPKNDLIGRGKEKEFVMNWLRNSSNKYQTTLYGNISLLCIVSHGGMGKTTLLQHIHEDEMTKEFDRKFCVCVSNNFDVKKVIADMLESLKKERPHLETLEALMHLLM</sequence>